<gene>
    <name evidence="1" type="ORF">J4E96_14185</name>
</gene>
<evidence type="ECO:0008006" key="3">
    <source>
        <dbReference type="Google" id="ProtNLM"/>
    </source>
</evidence>
<dbReference type="PANTHER" id="PTHR41368">
    <property type="entry name" value="PROTEIN YGHO"/>
    <property type="match status" value="1"/>
</dbReference>
<dbReference type="SUPFAM" id="SSF55729">
    <property type="entry name" value="Acyl-CoA N-acyltransferases (Nat)"/>
    <property type="match status" value="1"/>
</dbReference>
<dbReference type="EMBL" id="CP071868">
    <property type="protein sequence ID" value="QTE28511.1"/>
    <property type="molecule type" value="Genomic_DNA"/>
</dbReference>
<dbReference type="RefSeq" id="WP_227422744.1">
    <property type="nucleotide sequence ID" value="NZ_CP071868.1"/>
</dbReference>
<accession>A0A8A4ZAS1</accession>
<evidence type="ECO:0000313" key="2">
    <source>
        <dbReference type="Proteomes" id="UP000663937"/>
    </source>
</evidence>
<dbReference type="PANTHER" id="PTHR41368:SF1">
    <property type="entry name" value="PROTEIN YGHO"/>
    <property type="match status" value="1"/>
</dbReference>
<dbReference type="InterPro" id="IPR016181">
    <property type="entry name" value="Acyl_CoA_acyltransferase"/>
</dbReference>
<dbReference type="Proteomes" id="UP000663937">
    <property type="component" value="Chromosome"/>
</dbReference>
<evidence type="ECO:0000313" key="1">
    <source>
        <dbReference type="EMBL" id="QTE28511.1"/>
    </source>
</evidence>
<name>A0A8A4ZAS1_9MICO</name>
<organism evidence="1 2">
    <name type="scientific">Pengzhenrongella sicca</name>
    <dbReference type="NCBI Taxonomy" id="2819238"/>
    <lineage>
        <taxon>Bacteria</taxon>
        <taxon>Bacillati</taxon>
        <taxon>Actinomycetota</taxon>
        <taxon>Actinomycetes</taxon>
        <taxon>Micrococcales</taxon>
        <taxon>Pengzhenrongella</taxon>
    </lineage>
</organism>
<dbReference type="AlphaFoldDB" id="A0A8A4ZAS1"/>
<dbReference type="KEGG" id="psic:J4E96_14185"/>
<keyword evidence="2" id="KW-1185">Reference proteome</keyword>
<reference evidence="1" key="1">
    <citation type="submission" date="2021-03" db="EMBL/GenBank/DDBJ databases">
        <title>Pengzhenrongella sicca gen. nov., sp. nov., a new member of suborder Micrococcineae isolated from High-Arctic tundra soil.</title>
        <authorList>
            <person name="Peng F."/>
        </authorList>
    </citation>
    <scope>NUCLEOTIDE SEQUENCE</scope>
    <source>
        <strain evidence="1">LRZ-2</strain>
    </source>
</reference>
<dbReference type="InterPro" id="IPR039968">
    <property type="entry name" value="BcerS-like"/>
</dbReference>
<proteinExistence type="predicted"/>
<sequence>MIAEVRTPEQRSAFVRLPARLNRRGTYEQAGPAESALLAGTHPLSGTLTLRAWLAVRGGDVVGRIALTTYPGDERTGYVGFLEATDDLSAAELFDAAAQASALEGRTALVGPVDASFWWRYRLKVTGFDERPYFGEPLNPPSHVRWWQQAGYAETDRYRSAYTVRPGRHLVVPRFEQRARLFAARGFEVRAPRPAEWDDLLGDLFGLLGELYADFPTYRAISAQTFRELFAPMRQIADFSVLRMAYRDGLPVGFLVAFPDYGVGLASASRPRQLATLARHRWRSDRYVLLYLGARHPGLGSALMHSFSLEMVRRRAAVIGALSHVTKPTAGYAAAQVRARSDYLLLRREL</sequence>
<protein>
    <recommendedName>
        <fullName evidence="3">N-acetyltransferase domain-containing protein</fullName>
    </recommendedName>
</protein>